<organism evidence="3 4">
    <name type="scientific">Phormidesmis priestleyi</name>
    <dbReference type="NCBI Taxonomy" id="268141"/>
    <lineage>
        <taxon>Bacteria</taxon>
        <taxon>Bacillati</taxon>
        <taxon>Cyanobacteriota</taxon>
        <taxon>Cyanophyceae</taxon>
        <taxon>Leptolyngbyales</taxon>
        <taxon>Leptolyngbyaceae</taxon>
        <taxon>Phormidesmis</taxon>
    </lineage>
</organism>
<reference evidence="4" key="1">
    <citation type="submission" date="2018-04" db="EMBL/GenBank/DDBJ databases">
        <authorList>
            <person name="Cornet L."/>
        </authorList>
    </citation>
    <scope>NUCLEOTIDE SEQUENCE [LARGE SCALE GENOMIC DNA]</scope>
</reference>
<evidence type="ECO:0000259" key="2">
    <source>
        <dbReference type="Pfam" id="PF06724"/>
    </source>
</evidence>
<keyword evidence="1" id="KW-1133">Transmembrane helix</keyword>
<dbReference type="Pfam" id="PF06724">
    <property type="entry name" value="DUF1206"/>
    <property type="match status" value="3"/>
</dbReference>
<feature type="domain" description="DUF1206" evidence="2">
    <location>
        <begin position="104"/>
        <end position="171"/>
    </location>
</feature>
<sequence length="271" mass="29934">MVKPDQAHERWIEYYARFGYAAKGVVYGSSGLLALLEAFDFTSGETVGSTGALRAIAAQPFGRILISVMAFSLMGYVMWRFIQAFLDPEHSSSREPSDIARRFSYACSGLAYAGVAYSAVKILTASPDGDGKTAQQWAFDVMHRPFGRWLVGAGGLLFCGIGCYYLYRAIKAEFRKRLKLRNMSDVEKTWATIAGRVGIAARGVVYIVIGFFAIRAAWSFNSDMIKTTEAALEVFNNNPADEWILATLGLGFIAYGVHMGFQARYRSIDPL</sequence>
<dbReference type="AlphaFoldDB" id="A0A2W4X7Z1"/>
<dbReference type="EMBL" id="QBMP01000131">
    <property type="protein sequence ID" value="PZO53314.1"/>
    <property type="molecule type" value="Genomic_DNA"/>
</dbReference>
<keyword evidence="1" id="KW-0812">Transmembrane</keyword>
<evidence type="ECO:0000313" key="3">
    <source>
        <dbReference type="EMBL" id="PZO53314.1"/>
    </source>
</evidence>
<dbReference type="Proteomes" id="UP000249794">
    <property type="component" value="Unassembled WGS sequence"/>
</dbReference>
<protein>
    <recommendedName>
        <fullName evidence="2">DUF1206 domain-containing protein</fullName>
    </recommendedName>
</protein>
<feature type="transmembrane region" description="Helical" evidence="1">
    <location>
        <begin position="188"/>
        <end position="214"/>
    </location>
</feature>
<feature type="domain" description="DUF1206" evidence="2">
    <location>
        <begin position="197"/>
        <end position="266"/>
    </location>
</feature>
<dbReference type="InterPro" id="IPR009597">
    <property type="entry name" value="DUF1206"/>
</dbReference>
<feature type="transmembrane region" description="Helical" evidence="1">
    <location>
        <begin position="61"/>
        <end position="82"/>
    </location>
</feature>
<accession>A0A2W4X7Z1</accession>
<feature type="domain" description="DUF1206" evidence="2">
    <location>
        <begin position="18"/>
        <end position="86"/>
    </location>
</feature>
<feature type="transmembrane region" description="Helical" evidence="1">
    <location>
        <begin position="243"/>
        <end position="261"/>
    </location>
</feature>
<evidence type="ECO:0000256" key="1">
    <source>
        <dbReference type="SAM" id="Phobius"/>
    </source>
</evidence>
<name>A0A2W4X7Z1_9CYAN</name>
<proteinExistence type="predicted"/>
<evidence type="ECO:0000313" key="4">
    <source>
        <dbReference type="Proteomes" id="UP000249794"/>
    </source>
</evidence>
<gene>
    <name evidence="3" type="ORF">DCF15_12795</name>
</gene>
<keyword evidence="1" id="KW-0472">Membrane</keyword>
<feature type="transmembrane region" description="Helical" evidence="1">
    <location>
        <begin position="20"/>
        <end position="41"/>
    </location>
</feature>
<comment type="caution">
    <text evidence="3">The sequence shown here is derived from an EMBL/GenBank/DDBJ whole genome shotgun (WGS) entry which is preliminary data.</text>
</comment>
<feature type="transmembrane region" description="Helical" evidence="1">
    <location>
        <begin position="103"/>
        <end position="126"/>
    </location>
</feature>
<feature type="transmembrane region" description="Helical" evidence="1">
    <location>
        <begin position="146"/>
        <end position="167"/>
    </location>
</feature>
<reference evidence="3 4" key="2">
    <citation type="submission" date="2018-06" db="EMBL/GenBank/DDBJ databases">
        <title>Metagenomic assembly of (sub)arctic Cyanobacteria and their associated microbiome from non-axenic cultures.</title>
        <authorList>
            <person name="Baurain D."/>
        </authorList>
    </citation>
    <scope>NUCLEOTIDE SEQUENCE [LARGE SCALE GENOMIC DNA]</scope>
    <source>
        <strain evidence="3">ULC027bin1</strain>
    </source>
</reference>